<name>A0ABD1YZQ9_9MARC</name>
<dbReference type="EMBL" id="JBHFFA010000003">
    <property type="protein sequence ID" value="KAL2634837.1"/>
    <property type="molecule type" value="Genomic_DNA"/>
</dbReference>
<protein>
    <submittedName>
        <fullName evidence="1">Uncharacterized protein</fullName>
    </submittedName>
</protein>
<evidence type="ECO:0000313" key="2">
    <source>
        <dbReference type="Proteomes" id="UP001605036"/>
    </source>
</evidence>
<gene>
    <name evidence="1" type="ORF">R1flu_006316</name>
</gene>
<reference evidence="1 2" key="1">
    <citation type="submission" date="2024-09" db="EMBL/GenBank/DDBJ databases">
        <title>Chromosome-scale assembly of Riccia fluitans.</title>
        <authorList>
            <person name="Paukszto L."/>
            <person name="Sawicki J."/>
            <person name="Karawczyk K."/>
            <person name="Piernik-Szablinska J."/>
            <person name="Szczecinska M."/>
            <person name="Mazdziarz M."/>
        </authorList>
    </citation>
    <scope>NUCLEOTIDE SEQUENCE [LARGE SCALE GENOMIC DNA]</scope>
    <source>
        <strain evidence="1">Rf_01</strain>
        <tissue evidence="1">Aerial parts of the thallus</tissue>
    </source>
</reference>
<proteinExistence type="predicted"/>
<accession>A0ABD1YZQ9</accession>
<comment type="caution">
    <text evidence="1">The sequence shown here is derived from an EMBL/GenBank/DDBJ whole genome shotgun (WGS) entry which is preliminary data.</text>
</comment>
<dbReference type="AlphaFoldDB" id="A0ABD1YZQ9"/>
<dbReference type="Proteomes" id="UP001605036">
    <property type="component" value="Unassembled WGS sequence"/>
</dbReference>
<evidence type="ECO:0000313" key="1">
    <source>
        <dbReference type="EMBL" id="KAL2634837.1"/>
    </source>
</evidence>
<sequence>MGAKRHHQWQRTVRVHWQSVKKRQNMWLLLRPHWQRLCQWRQRTAKAGVAKDSSPMEAKTCQSQRSYVVKTLPSLVTFSPVKAKQGRWGQTRGKPFAMDGECSPPLAKLLPMEANRRLGLCLESPAFASIGEAFASGGETLARASPRIAGEGG</sequence>
<organism evidence="1 2">
    <name type="scientific">Riccia fluitans</name>
    <dbReference type="NCBI Taxonomy" id="41844"/>
    <lineage>
        <taxon>Eukaryota</taxon>
        <taxon>Viridiplantae</taxon>
        <taxon>Streptophyta</taxon>
        <taxon>Embryophyta</taxon>
        <taxon>Marchantiophyta</taxon>
        <taxon>Marchantiopsida</taxon>
        <taxon>Marchantiidae</taxon>
        <taxon>Marchantiales</taxon>
        <taxon>Ricciaceae</taxon>
        <taxon>Riccia</taxon>
    </lineage>
</organism>
<keyword evidence="2" id="KW-1185">Reference proteome</keyword>